<organism evidence="1 2">
    <name type="scientific">Spirosoma aureum</name>
    <dbReference type="NCBI Taxonomy" id="2692134"/>
    <lineage>
        <taxon>Bacteria</taxon>
        <taxon>Pseudomonadati</taxon>
        <taxon>Bacteroidota</taxon>
        <taxon>Cytophagia</taxon>
        <taxon>Cytophagales</taxon>
        <taxon>Cytophagaceae</taxon>
        <taxon>Spirosoma</taxon>
    </lineage>
</organism>
<protein>
    <submittedName>
        <fullName evidence="1">Uncharacterized protein</fullName>
    </submittedName>
</protein>
<dbReference type="RefSeq" id="WP_167209865.1">
    <property type="nucleotide sequence ID" value="NZ_CP050063.1"/>
</dbReference>
<reference evidence="1 2" key="1">
    <citation type="submission" date="2020-03" db="EMBL/GenBank/DDBJ databases">
        <authorList>
            <person name="Kim M.K."/>
        </authorList>
    </citation>
    <scope>NUCLEOTIDE SEQUENCE [LARGE SCALE GENOMIC DNA]</scope>
    <source>
        <strain evidence="1 2">BT328</strain>
    </source>
</reference>
<dbReference type="EMBL" id="CP050063">
    <property type="protein sequence ID" value="QIP14129.1"/>
    <property type="molecule type" value="Genomic_DNA"/>
</dbReference>
<evidence type="ECO:0000313" key="1">
    <source>
        <dbReference type="EMBL" id="QIP14129.1"/>
    </source>
</evidence>
<dbReference type="Proteomes" id="UP000501802">
    <property type="component" value="Chromosome"/>
</dbReference>
<dbReference type="InterPro" id="IPR046002">
    <property type="entry name" value="DUF5958"/>
</dbReference>
<gene>
    <name evidence="1" type="ORF">G8759_16665</name>
</gene>
<dbReference type="AlphaFoldDB" id="A0A6G9AP60"/>
<name>A0A6G9AP60_9BACT</name>
<evidence type="ECO:0000313" key="2">
    <source>
        <dbReference type="Proteomes" id="UP000501802"/>
    </source>
</evidence>
<dbReference type="KEGG" id="spib:G8759_16665"/>
<dbReference type="Pfam" id="PF19383">
    <property type="entry name" value="DUF5958"/>
    <property type="match status" value="1"/>
</dbReference>
<proteinExistence type="predicted"/>
<accession>A0A6G9AP60</accession>
<keyword evidence="2" id="KW-1185">Reference proteome</keyword>
<sequence>MSFEEEITLYQFGQGLHLELDLLDHFSQLDEFKKSQRVVELFDMVRQLKPEDTELEQVMAANSSPAPIPPYLVFKGHQLQRNSSISMARTELARSYQILLRLFKKAYQRQLEAEKPTPANWMFWDLSNPEVVASIVTLHQQLVEEVYASAGYRSEFASLAKLYYTRKSTWLTNQEEPTPEPQTHFSFLTYEEVVDRSIPMIGEPQLRGISLLCNSLNKALAKQYGLTAEQATRLIWDVVERHMREQYNTGLID</sequence>